<dbReference type="InterPro" id="IPR019080">
    <property type="entry name" value="YqaJ_viral_recombinase"/>
</dbReference>
<accession>A0ABY4VQJ3</accession>
<dbReference type="EMBL" id="CP098736">
    <property type="protein sequence ID" value="USE79524.1"/>
    <property type="molecule type" value="Genomic_DNA"/>
</dbReference>
<dbReference type="Gene3D" id="3.90.320.10">
    <property type="match status" value="1"/>
</dbReference>
<dbReference type="PANTHER" id="PTHR46609:SF6">
    <property type="entry name" value="EXONUCLEASE, PHAGE-TYPE_RECB, C-TERMINAL DOMAIN-CONTAINING PROTEIN-RELATED"/>
    <property type="match status" value="1"/>
</dbReference>
<dbReference type="SUPFAM" id="SSF52980">
    <property type="entry name" value="Restriction endonuclease-like"/>
    <property type="match status" value="1"/>
</dbReference>
<dbReference type="PANTHER" id="PTHR46609">
    <property type="entry name" value="EXONUCLEASE, PHAGE-TYPE/RECB, C-TERMINAL DOMAIN-CONTAINING PROTEIN"/>
    <property type="match status" value="1"/>
</dbReference>
<name>A0ABY4VQJ3_9BURK</name>
<dbReference type="InterPro" id="IPR051703">
    <property type="entry name" value="NF-kappa-B_Signaling_Reg"/>
</dbReference>
<proteinExistence type="predicted"/>
<organism evidence="2 3">
    <name type="scientific">Cupriavidus gilardii</name>
    <dbReference type="NCBI Taxonomy" id="82541"/>
    <lineage>
        <taxon>Bacteria</taxon>
        <taxon>Pseudomonadati</taxon>
        <taxon>Pseudomonadota</taxon>
        <taxon>Betaproteobacteria</taxon>
        <taxon>Burkholderiales</taxon>
        <taxon>Burkholderiaceae</taxon>
        <taxon>Cupriavidus</taxon>
    </lineage>
</organism>
<feature type="domain" description="YqaJ viral recombinase" evidence="1">
    <location>
        <begin position="12"/>
        <end position="157"/>
    </location>
</feature>
<dbReference type="CDD" id="cd22343">
    <property type="entry name" value="PDDEXK_lambda_exonuclease-like"/>
    <property type="match status" value="1"/>
</dbReference>
<sequence length="214" mass="23944">MIIHRAPQGSPEWHAARAGCITASNFKLARQRLKTGPNKGDYTEAAKDYAFRVAIERISGTALDEGFETWQMKRGHELEPEARRAHEAMTGALVEEVGFVTTEDRLFGASADGFIDDDGGAEYKCFIAPDKLRSILLSGDTTDVIDQCDGGMWITGRTYWDFCLYCPALEPIGRALTVHRIQRDDNRIEALEKDLMQFAALVADFERVLRQKVA</sequence>
<evidence type="ECO:0000313" key="3">
    <source>
        <dbReference type="Proteomes" id="UP001056648"/>
    </source>
</evidence>
<dbReference type="InterPro" id="IPR011335">
    <property type="entry name" value="Restrct_endonuc-II-like"/>
</dbReference>
<gene>
    <name evidence="2" type="ORF">NDR89_23315</name>
</gene>
<evidence type="ECO:0000313" key="2">
    <source>
        <dbReference type="EMBL" id="USE79524.1"/>
    </source>
</evidence>
<protein>
    <submittedName>
        <fullName evidence="2">YqaJ viral recombinase family protein</fullName>
    </submittedName>
</protein>
<dbReference type="Proteomes" id="UP001056648">
    <property type="component" value="Chromosome 2"/>
</dbReference>
<evidence type="ECO:0000259" key="1">
    <source>
        <dbReference type="Pfam" id="PF09588"/>
    </source>
</evidence>
<dbReference type="InterPro" id="IPR011604">
    <property type="entry name" value="PDDEXK-like_dom_sf"/>
</dbReference>
<keyword evidence="3" id="KW-1185">Reference proteome</keyword>
<reference evidence="2" key="1">
    <citation type="submission" date="2022-06" db="EMBL/GenBank/DDBJ databases">
        <title>Complete genome sequence and characterization of Cupriavidus gilardii QJ1 isolated from contaminating cells.</title>
        <authorList>
            <person name="Qi J."/>
        </authorList>
    </citation>
    <scope>NUCLEOTIDE SEQUENCE</scope>
    <source>
        <strain evidence="2">QJ1</strain>
    </source>
</reference>
<dbReference type="Pfam" id="PF09588">
    <property type="entry name" value="YqaJ"/>
    <property type="match status" value="1"/>
</dbReference>
<dbReference type="RefSeq" id="WP_252252980.1">
    <property type="nucleotide sequence ID" value="NZ_CP098736.1"/>
</dbReference>